<reference evidence="1 2" key="1">
    <citation type="journal article" date="2012" name="J. Bacteriol.">
        <title>Draft Genome Sequence Determination for Cystic Fibrosis and Chronic Granulomatous Disease Burkholderia multivorans Isolates.</title>
        <authorList>
            <person name="Varga J.J."/>
            <person name="Losada L."/>
            <person name="Zelazny A.M."/>
            <person name="Brinkac L."/>
            <person name="Harkins D."/>
            <person name="Radune D."/>
            <person name="Hostetler J."/>
            <person name="Sampaio E.P."/>
            <person name="Ronning C.M."/>
            <person name="Nierman W.C."/>
            <person name="Greenberg D.E."/>
            <person name="Holland S.M."/>
            <person name="Goldberg J.B."/>
        </authorList>
    </citation>
    <scope>NUCLEOTIDE SEQUENCE [LARGE SCALE GENOMIC DNA]</scope>
    <source>
        <strain evidence="1 2">CGD2</strain>
    </source>
</reference>
<evidence type="ECO:0000313" key="2">
    <source>
        <dbReference type="Proteomes" id="UP000004535"/>
    </source>
</evidence>
<comment type="caution">
    <text evidence="1">The sequence shown here is derived from an EMBL/GenBank/DDBJ whole genome shotgun (WGS) entry which is preliminary data.</text>
</comment>
<protein>
    <submittedName>
        <fullName evidence="1">Uncharacterized protein</fullName>
    </submittedName>
</protein>
<name>B9BPL5_9BURK</name>
<dbReference type="Proteomes" id="UP000004535">
    <property type="component" value="Unassembled WGS sequence"/>
</dbReference>
<evidence type="ECO:0000313" key="1">
    <source>
        <dbReference type="EMBL" id="EEE07533.1"/>
    </source>
</evidence>
<organism evidence="1 2">
    <name type="scientific">Burkholderia multivorans CGD2</name>
    <dbReference type="NCBI Taxonomy" id="513052"/>
    <lineage>
        <taxon>Bacteria</taxon>
        <taxon>Pseudomonadati</taxon>
        <taxon>Pseudomonadota</taxon>
        <taxon>Betaproteobacteria</taxon>
        <taxon>Burkholderiales</taxon>
        <taxon>Burkholderiaceae</taxon>
        <taxon>Burkholderia</taxon>
        <taxon>Burkholderia cepacia complex</taxon>
    </lineage>
</organism>
<dbReference type="AlphaFoldDB" id="B9BPL5"/>
<sequence length="38" mass="4313">MIESVTYMIETINLECTSAAHFAQIDHFCDRCDHPRGG</sequence>
<dbReference type="EMBL" id="ACFC01000004">
    <property type="protein sequence ID" value="EEE07533.1"/>
    <property type="molecule type" value="Genomic_DNA"/>
</dbReference>
<proteinExistence type="predicted"/>
<accession>B9BPL5</accession>
<gene>
    <name evidence="1" type="ORF">BURMUCGD2_6636</name>
</gene>